<name>A0ABT4L503_9SPHI</name>
<protein>
    <submittedName>
        <fullName evidence="1">Uncharacterized protein</fullName>
    </submittedName>
</protein>
<organism evidence="1 2">
    <name type="scientific">Pedobacter rhodius</name>
    <dbReference type="NCBI Taxonomy" id="3004098"/>
    <lineage>
        <taxon>Bacteria</taxon>
        <taxon>Pseudomonadati</taxon>
        <taxon>Bacteroidota</taxon>
        <taxon>Sphingobacteriia</taxon>
        <taxon>Sphingobacteriales</taxon>
        <taxon>Sphingobacteriaceae</taxon>
        <taxon>Pedobacter</taxon>
    </lineage>
</organism>
<keyword evidence="2" id="KW-1185">Reference proteome</keyword>
<dbReference type="EMBL" id="JAPWGL010000005">
    <property type="protein sequence ID" value="MCZ4225148.1"/>
    <property type="molecule type" value="Genomic_DNA"/>
</dbReference>
<reference evidence="1" key="1">
    <citation type="submission" date="2022-12" db="EMBL/GenBank/DDBJ databases">
        <title>Genome sequence of SJ11.</title>
        <authorList>
            <person name="Woo H."/>
        </authorList>
    </citation>
    <scope>NUCLEOTIDE SEQUENCE</scope>
    <source>
        <strain evidence="1">SJ11</strain>
    </source>
</reference>
<evidence type="ECO:0000313" key="1">
    <source>
        <dbReference type="EMBL" id="MCZ4225148.1"/>
    </source>
</evidence>
<gene>
    <name evidence="1" type="ORF">O0931_17680</name>
</gene>
<accession>A0ABT4L503</accession>
<sequence>MFFNHINYDAIYRFFTLERANVKNKAYIHRKEKYMVAQKMLEGNVLWSYDHELNDEKKFSWVKKIAGMFSFLKPLHNHEGNILLASNGLFITGDEHLELPLSQIEEVYMGFDELFPASAVKNFGLFWQPIRIKSFRNHSEHQTIYLIINHTGIFSDNKTWFHTLISLLR</sequence>
<dbReference type="RefSeq" id="WP_269416806.1">
    <property type="nucleotide sequence ID" value="NZ_JAPWGL010000005.1"/>
</dbReference>
<evidence type="ECO:0000313" key="2">
    <source>
        <dbReference type="Proteomes" id="UP001144341"/>
    </source>
</evidence>
<comment type="caution">
    <text evidence="1">The sequence shown here is derived from an EMBL/GenBank/DDBJ whole genome shotgun (WGS) entry which is preliminary data.</text>
</comment>
<dbReference type="Proteomes" id="UP001144341">
    <property type="component" value="Unassembled WGS sequence"/>
</dbReference>
<proteinExistence type="predicted"/>